<sequence length="261" mass="30067">MMVRIPADKPDKLRQQLVKMLGCKKTTLLDLQSLTGLLNFCSKAIPSARAFIRRFYDAMQGMTNPHHHVRISAEMREDIKMLLFFLDQFNGTYLFNELKWVDSDDLELYTDSAGGINLDCAAIFGTHWVFFKWPSKWKNCPIMRDITFLELVPIFLAFLIWSNEFKYKRIVLHTDNKGLIPILNRKTSKSKRVMGLVRPLVLCSMLCGIYFKAIHIEGKSNIVADALSRQQMGRFRMSLPNADESPAPIPESFLQTLSKIE</sequence>
<gene>
    <name evidence="1" type="ORF">FSP39_024677</name>
</gene>
<dbReference type="PANTHER" id="PTHR33050:SF8">
    <property type="entry name" value="REVERSE TRANSCRIPTASE DOMAIN-CONTAINING PROTEIN"/>
    <property type="match status" value="1"/>
</dbReference>
<dbReference type="Proteomes" id="UP001186944">
    <property type="component" value="Unassembled WGS sequence"/>
</dbReference>
<dbReference type="AlphaFoldDB" id="A0AA89BVU6"/>
<dbReference type="InterPro" id="IPR052055">
    <property type="entry name" value="Hepadnavirus_pol/RT"/>
</dbReference>
<reference evidence="1" key="1">
    <citation type="submission" date="2019-08" db="EMBL/GenBank/DDBJ databases">
        <title>The improved chromosome-level genome for the pearl oyster Pinctada fucata martensii using PacBio sequencing and Hi-C.</title>
        <authorList>
            <person name="Zheng Z."/>
        </authorList>
    </citation>
    <scope>NUCLEOTIDE SEQUENCE</scope>
    <source>
        <strain evidence="1">ZZ-2019</strain>
        <tissue evidence="1">Adductor muscle</tissue>
    </source>
</reference>
<comment type="caution">
    <text evidence="1">The sequence shown here is derived from an EMBL/GenBank/DDBJ whole genome shotgun (WGS) entry which is preliminary data.</text>
</comment>
<proteinExistence type="predicted"/>
<accession>A0AA89BVU6</accession>
<dbReference type="CDD" id="cd09275">
    <property type="entry name" value="RNase_HI_RT_DIRS1"/>
    <property type="match status" value="1"/>
</dbReference>
<protein>
    <submittedName>
        <fullName evidence="1">Uncharacterized protein</fullName>
    </submittedName>
</protein>
<evidence type="ECO:0000313" key="1">
    <source>
        <dbReference type="EMBL" id="KAK3096226.1"/>
    </source>
</evidence>
<dbReference type="EMBL" id="VSWD01000008">
    <property type="protein sequence ID" value="KAK3096226.1"/>
    <property type="molecule type" value="Genomic_DNA"/>
</dbReference>
<evidence type="ECO:0000313" key="2">
    <source>
        <dbReference type="Proteomes" id="UP001186944"/>
    </source>
</evidence>
<dbReference type="SUPFAM" id="SSF56672">
    <property type="entry name" value="DNA/RNA polymerases"/>
    <property type="match status" value="1"/>
</dbReference>
<name>A0AA89BVU6_PINIB</name>
<organism evidence="1 2">
    <name type="scientific">Pinctada imbricata</name>
    <name type="common">Atlantic pearl-oyster</name>
    <name type="synonym">Pinctada martensii</name>
    <dbReference type="NCBI Taxonomy" id="66713"/>
    <lineage>
        <taxon>Eukaryota</taxon>
        <taxon>Metazoa</taxon>
        <taxon>Spiralia</taxon>
        <taxon>Lophotrochozoa</taxon>
        <taxon>Mollusca</taxon>
        <taxon>Bivalvia</taxon>
        <taxon>Autobranchia</taxon>
        <taxon>Pteriomorphia</taxon>
        <taxon>Pterioida</taxon>
        <taxon>Pterioidea</taxon>
        <taxon>Pteriidae</taxon>
        <taxon>Pinctada</taxon>
    </lineage>
</organism>
<dbReference type="PANTHER" id="PTHR33050">
    <property type="entry name" value="REVERSE TRANSCRIPTASE DOMAIN-CONTAINING PROTEIN"/>
    <property type="match status" value="1"/>
</dbReference>
<keyword evidence="2" id="KW-1185">Reference proteome</keyword>
<dbReference type="InterPro" id="IPR043502">
    <property type="entry name" value="DNA/RNA_pol_sf"/>
</dbReference>